<sequence length="445" mass="46729">MKRVAVLLIALAGAPAAHAAEPAAAAVRLTFAQAVSMAAEQNAAVQVASLRTAQAAAKTTQSRGALLPSVSGQATMTDRTFNLYALGITLPRVPGAAPYPALQGPVWDSEARLKFSQPVFDWSSWQKLRASRLGLVGARADQGVSGEGAAANAALAYLRAARAEAVVAARAEDLRLAQELQELAEAQLSAGTAPQIDVTRARTQVASTRGALSVARNQRDRARIDLARALGLEPSAVIALADTLDASLGASEAPGEAAAAVAFALDHRDDLRAEQARLQRARADRSATAAERLPRVDASLDWGLSGEHYGDAISTRTWALAVTVPLVDGFRREGKLSEQAGLVRESEVREKDVRAQVEAEVTGALLDLASGQEQQQVAAERLALALDEIAQARERFVSGVAGNIEVINAQSSLVRARDADIDARFAVASSRTALARAAGVARRMH</sequence>
<dbReference type="GO" id="GO:0009279">
    <property type="term" value="C:cell outer membrane"/>
    <property type="evidence" value="ECO:0007669"/>
    <property type="project" value="UniProtKB-SubCell"/>
</dbReference>
<dbReference type="PANTHER" id="PTHR30026">
    <property type="entry name" value="OUTER MEMBRANE PROTEIN TOLC"/>
    <property type="match status" value="1"/>
</dbReference>
<protein>
    <submittedName>
        <fullName evidence="9">TolC family protein</fullName>
    </submittedName>
</protein>
<feature type="chain" id="PRO_5038033637" evidence="8">
    <location>
        <begin position="20"/>
        <end position="445"/>
    </location>
</feature>
<dbReference type="GO" id="GO:1990281">
    <property type="term" value="C:efflux pump complex"/>
    <property type="evidence" value="ECO:0007669"/>
    <property type="project" value="TreeGrafter"/>
</dbReference>
<proteinExistence type="inferred from homology"/>
<reference evidence="9" key="1">
    <citation type="submission" date="2020-07" db="EMBL/GenBank/DDBJ databases">
        <title>Huge and variable diversity of episymbiotic CPR bacteria and DPANN archaea in groundwater ecosystems.</title>
        <authorList>
            <person name="He C.Y."/>
            <person name="Keren R."/>
            <person name="Whittaker M."/>
            <person name="Farag I.F."/>
            <person name="Doudna J."/>
            <person name="Cate J.H.D."/>
            <person name="Banfield J.F."/>
        </authorList>
    </citation>
    <scope>NUCLEOTIDE SEQUENCE</scope>
    <source>
        <strain evidence="9">NC_groundwater_1813_Pr3_B-0.1um_71_17</strain>
    </source>
</reference>
<dbReference type="EMBL" id="JACRIW010000031">
    <property type="protein sequence ID" value="MBI5168603.1"/>
    <property type="molecule type" value="Genomic_DNA"/>
</dbReference>
<dbReference type="InterPro" id="IPR003423">
    <property type="entry name" value="OMP_efflux"/>
</dbReference>
<evidence type="ECO:0000256" key="1">
    <source>
        <dbReference type="ARBA" id="ARBA00004442"/>
    </source>
</evidence>
<dbReference type="GO" id="GO:0015288">
    <property type="term" value="F:porin activity"/>
    <property type="evidence" value="ECO:0007669"/>
    <property type="project" value="TreeGrafter"/>
</dbReference>
<comment type="similarity">
    <text evidence="2">Belongs to the outer membrane factor (OMF) (TC 1.B.17) family.</text>
</comment>
<keyword evidence="3" id="KW-0813">Transport</keyword>
<evidence type="ECO:0000256" key="3">
    <source>
        <dbReference type="ARBA" id="ARBA00022448"/>
    </source>
</evidence>
<dbReference type="SUPFAM" id="SSF56954">
    <property type="entry name" value="Outer membrane efflux proteins (OEP)"/>
    <property type="match status" value="1"/>
</dbReference>
<keyword evidence="8" id="KW-0732">Signal</keyword>
<dbReference type="Pfam" id="PF02321">
    <property type="entry name" value="OEP"/>
    <property type="match status" value="2"/>
</dbReference>
<evidence type="ECO:0000256" key="4">
    <source>
        <dbReference type="ARBA" id="ARBA00022452"/>
    </source>
</evidence>
<keyword evidence="4" id="KW-1134">Transmembrane beta strand</keyword>
<evidence type="ECO:0000313" key="9">
    <source>
        <dbReference type="EMBL" id="MBI5168603.1"/>
    </source>
</evidence>
<evidence type="ECO:0000313" key="10">
    <source>
        <dbReference type="Proteomes" id="UP000696931"/>
    </source>
</evidence>
<organism evidence="9 10">
    <name type="scientific">Eiseniibacteriota bacterium</name>
    <dbReference type="NCBI Taxonomy" id="2212470"/>
    <lineage>
        <taxon>Bacteria</taxon>
        <taxon>Candidatus Eiseniibacteriota</taxon>
    </lineage>
</organism>
<dbReference type="AlphaFoldDB" id="A0A933SB83"/>
<name>A0A933SB83_UNCEI</name>
<dbReference type="InterPro" id="IPR051906">
    <property type="entry name" value="TolC-like"/>
</dbReference>
<evidence type="ECO:0000256" key="7">
    <source>
        <dbReference type="ARBA" id="ARBA00023237"/>
    </source>
</evidence>
<comment type="subcellular location">
    <subcellularLocation>
        <location evidence="1">Cell outer membrane</location>
    </subcellularLocation>
</comment>
<dbReference type="Gene3D" id="1.20.1600.10">
    <property type="entry name" value="Outer membrane efflux proteins (OEP)"/>
    <property type="match status" value="1"/>
</dbReference>
<evidence type="ECO:0000256" key="2">
    <source>
        <dbReference type="ARBA" id="ARBA00007613"/>
    </source>
</evidence>
<gene>
    <name evidence="9" type="ORF">HZA61_03855</name>
</gene>
<evidence type="ECO:0000256" key="8">
    <source>
        <dbReference type="SAM" id="SignalP"/>
    </source>
</evidence>
<dbReference type="PANTHER" id="PTHR30026:SF20">
    <property type="entry name" value="OUTER MEMBRANE PROTEIN TOLC"/>
    <property type="match status" value="1"/>
</dbReference>
<keyword evidence="7" id="KW-0998">Cell outer membrane</keyword>
<comment type="caution">
    <text evidence="9">The sequence shown here is derived from an EMBL/GenBank/DDBJ whole genome shotgun (WGS) entry which is preliminary data.</text>
</comment>
<accession>A0A933SB83</accession>
<evidence type="ECO:0000256" key="5">
    <source>
        <dbReference type="ARBA" id="ARBA00022692"/>
    </source>
</evidence>
<dbReference type="Proteomes" id="UP000696931">
    <property type="component" value="Unassembled WGS sequence"/>
</dbReference>
<keyword evidence="6" id="KW-0472">Membrane</keyword>
<evidence type="ECO:0000256" key="6">
    <source>
        <dbReference type="ARBA" id="ARBA00023136"/>
    </source>
</evidence>
<feature type="signal peptide" evidence="8">
    <location>
        <begin position="1"/>
        <end position="19"/>
    </location>
</feature>
<dbReference type="GO" id="GO:0015562">
    <property type="term" value="F:efflux transmembrane transporter activity"/>
    <property type="evidence" value="ECO:0007669"/>
    <property type="project" value="InterPro"/>
</dbReference>
<keyword evidence="5" id="KW-0812">Transmembrane</keyword>